<comment type="subcellular location">
    <subcellularLocation>
        <location evidence="1">Cytoplasm</location>
    </subcellularLocation>
</comment>
<dbReference type="InterPro" id="IPR012227">
    <property type="entry name" value="TNF_rcpt-assoc_TRAF_met"/>
</dbReference>
<feature type="domain" description="MATH" evidence="10">
    <location>
        <begin position="336"/>
        <end position="481"/>
    </location>
</feature>
<dbReference type="InterPro" id="IPR002083">
    <property type="entry name" value="MATH/TRAF_dom"/>
</dbReference>
<evidence type="ECO:0000256" key="2">
    <source>
        <dbReference type="ARBA" id="ARBA00022490"/>
    </source>
</evidence>
<dbReference type="PROSITE" id="PS50144">
    <property type="entry name" value="MATH"/>
    <property type="match status" value="1"/>
</dbReference>
<feature type="compositionally biased region" description="Basic and acidic residues" evidence="8">
    <location>
        <begin position="168"/>
        <end position="181"/>
    </location>
</feature>
<dbReference type="Pfam" id="PF21355">
    <property type="entry name" value="TRAF-mep_MATH"/>
    <property type="match status" value="1"/>
</dbReference>
<organism evidence="11 12">
    <name type="scientific">Clytia hemisphaerica</name>
    <dbReference type="NCBI Taxonomy" id="252671"/>
    <lineage>
        <taxon>Eukaryota</taxon>
        <taxon>Metazoa</taxon>
        <taxon>Cnidaria</taxon>
        <taxon>Hydrozoa</taxon>
        <taxon>Hydroidolina</taxon>
        <taxon>Leptothecata</taxon>
        <taxon>Obeliida</taxon>
        <taxon>Clytiidae</taxon>
        <taxon>Clytia</taxon>
    </lineage>
</organism>
<dbReference type="InterPro" id="IPR049342">
    <property type="entry name" value="TRAF1-6_MATH_dom"/>
</dbReference>
<dbReference type="InterPro" id="IPR017907">
    <property type="entry name" value="Znf_RING_CS"/>
</dbReference>
<evidence type="ECO:0000256" key="4">
    <source>
        <dbReference type="ARBA" id="ARBA00022771"/>
    </source>
</evidence>
<keyword evidence="3" id="KW-0479">Metal-binding</keyword>
<dbReference type="SUPFAM" id="SSF49599">
    <property type="entry name" value="TRAF domain-like"/>
    <property type="match status" value="2"/>
</dbReference>
<evidence type="ECO:0000256" key="1">
    <source>
        <dbReference type="ARBA" id="ARBA00004496"/>
    </source>
</evidence>
<dbReference type="GO" id="GO:0042981">
    <property type="term" value="P:regulation of apoptotic process"/>
    <property type="evidence" value="ECO:0007669"/>
    <property type="project" value="InterPro"/>
</dbReference>
<keyword evidence="5" id="KW-0862">Zinc</keyword>
<dbReference type="PROSITE" id="PS00518">
    <property type="entry name" value="ZF_RING_1"/>
    <property type="match status" value="1"/>
</dbReference>
<evidence type="ECO:0000256" key="8">
    <source>
        <dbReference type="SAM" id="MobiDB-lite"/>
    </source>
</evidence>
<reference evidence="11" key="1">
    <citation type="submission" date="2021-01" db="UniProtKB">
        <authorList>
            <consortium name="EnsemblMetazoa"/>
        </authorList>
    </citation>
    <scope>IDENTIFICATION</scope>
</reference>
<keyword evidence="7" id="KW-0175">Coiled coil</keyword>
<evidence type="ECO:0000256" key="3">
    <source>
        <dbReference type="ARBA" id="ARBA00022723"/>
    </source>
</evidence>
<dbReference type="Proteomes" id="UP000594262">
    <property type="component" value="Unplaced"/>
</dbReference>
<dbReference type="SMART" id="SM00184">
    <property type="entry name" value="RING"/>
    <property type="match status" value="1"/>
</dbReference>
<sequence>MSSLSLQMGENNLKRASFYDGLFNCPVCLKIFRSPILQTKCGHRFCQCCLQNVLQIQPSRCPVDGEALDTNKIFTDTAFQKQIEDVKIICCYSSHGCSWEGTIQSLTEHREDCEFVNVICEKGCGSTLLKYQLESHICLDPSTPSLQQELALCNSAFMENGEFVDDHDCTMESRPGPEGESSRTMPTSSEEPASPSISGDGASLKFCKFIKLGCKFKGNRFEVDLHMDIASETHLDLVCKSINEIKTEYIKKENKVIAKHDNKIKLVQDYICKQNVVIKDLHETNRTLETNSRNMQNQIKDLASKTEMFMEEITRLKVQANQLQEEMNESRDTNFTGSLLWKIKNFSKHMQNAVNKTELSVYSPPFFTSRYGYKVRAQLFVNGLGSQTGEYMAIYFHILPSEHDDILRWPFNHKITFSLLEQTPDQTNVTYTLVPTPNEDSYKRPSDKMSDGKGFNRFISLDALKKGKYIKNDSIFVKIRVHCKNTSRNHES</sequence>
<dbReference type="InterPro" id="IPR013083">
    <property type="entry name" value="Znf_RING/FYVE/PHD"/>
</dbReference>
<accession>A0A7M5U4D4</accession>
<keyword evidence="2" id="KW-0963">Cytoplasm</keyword>
<evidence type="ECO:0000256" key="5">
    <source>
        <dbReference type="ARBA" id="ARBA00022833"/>
    </source>
</evidence>
<dbReference type="InterPro" id="IPR008974">
    <property type="entry name" value="TRAF-like"/>
</dbReference>
<dbReference type="Gene3D" id="2.60.210.10">
    <property type="entry name" value="Apoptosis, Tumor Necrosis Factor Receptor Associated Protein 2, Chain A"/>
    <property type="match status" value="1"/>
</dbReference>
<dbReference type="GO" id="GO:0007165">
    <property type="term" value="P:signal transduction"/>
    <property type="evidence" value="ECO:0007669"/>
    <property type="project" value="InterPro"/>
</dbReference>
<name>A0A7M5U4D4_9CNID</name>
<dbReference type="CDD" id="cd00270">
    <property type="entry name" value="MATH_TRAF_C"/>
    <property type="match status" value="1"/>
</dbReference>
<dbReference type="GO" id="GO:0008270">
    <property type="term" value="F:zinc ion binding"/>
    <property type="evidence" value="ECO:0007669"/>
    <property type="project" value="UniProtKB-KW"/>
</dbReference>
<dbReference type="PIRSF" id="PIRSF015614">
    <property type="entry name" value="TRAF"/>
    <property type="match status" value="1"/>
</dbReference>
<evidence type="ECO:0008006" key="13">
    <source>
        <dbReference type="Google" id="ProtNLM"/>
    </source>
</evidence>
<dbReference type="PANTHER" id="PTHR10131:SF94">
    <property type="entry name" value="TNF RECEPTOR-ASSOCIATED FACTOR 4"/>
    <property type="match status" value="1"/>
</dbReference>
<feature type="coiled-coil region" evidence="7">
    <location>
        <begin position="278"/>
        <end position="333"/>
    </location>
</feature>
<dbReference type="OrthoDB" id="10002862at2759"/>
<dbReference type="Pfam" id="PF13923">
    <property type="entry name" value="zf-C3HC4_2"/>
    <property type="match status" value="1"/>
</dbReference>
<feature type="region of interest" description="Disordered" evidence="8">
    <location>
        <begin position="168"/>
        <end position="198"/>
    </location>
</feature>
<keyword evidence="4 6" id="KW-0863">Zinc-finger</keyword>
<evidence type="ECO:0000259" key="10">
    <source>
        <dbReference type="PROSITE" id="PS50144"/>
    </source>
</evidence>
<dbReference type="RefSeq" id="XP_066925993.1">
    <property type="nucleotide sequence ID" value="XM_067069892.1"/>
</dbReference>
<dbReference type="EnsemblMetazoa" id="CLYHEMT006147.1">
    <property type="protein sequence ID" value="CLYHEMP006147.1"/>
    <property type="gene ID" value="CLYHEMG006147"/>
</dbReference>
<dbReference type="SUPFAM" id="SSF57850">
    <property type="entry name" value="RING/U-box"/>
    <property type="match status" value="1"/>
</dbReference>
<dbReference type="InterPro" id="IPR001841">
    <property type="entry name" value="Znf_RING"/>
</dbReference>
<dbReference type="EnsemblMetazoa" id="CLYHEMT006147.2">
    <property type="protein sequence ID" value="CLYHEMP006147.2"/>
    <property type="gene ID" value="CLYHEMG006147"/>
</dbReference>
<evidence type="ECO:0000313" key="11">
    <source>
        <dbReference type="EnsemblMetazoa" id="CLYHEMP006147.2"/>
    </source>
</evidence>
<keyword evidence="12" id="KW-1185">Reference proteome</keyword>
<proteinExistence type="predicted"/>
<evidence type="ECO:0000313" key="12">
    <source>
        <dbReference type="Proteomes" id="UP000594262"/>
    </source>
</evidence>
<dbReference type="RefSeq" id="XP_066925994.1">
    <property type="nucleotide sequence ID" value="XM_067069893.1"/>
</dbReference>
<dbReference type="PROSITE" id="PS50089">
    <property type="entry name" value="ZF_RING_2"/>
    <property type="match status" value="1"/>
</dbReference>
<feature type="domain" description="RING-type" evidence="9">
    <location>
        <begin position="25"/>
        <end position="64"/>
    </location>
</feature>
<evidence type="ECO:0000256" key="6">
    <source>
        <dbReference type="PROSITE-ProRule" id="PRU00175"/>
    </source>
</evidence>
<dbReference type="GO" id="GO:0043122">
    <property type="term" value="P:regulation of canonical NF-kappaB signal transduction"/>
    <property type="evidence" value="ECO:0007669"/>
    <property type="project" value="TreeGrafter"/>
</dbReference>
<dbReference type="GO" id="GO:0005737">
    <property type="term" value="C:cytoplasm"/>
    <property type="evidence" value="ECO:0007669"/>
    <property type="project" value="UniProtKB-SubCell"/>
</dbReference>
<evidence type="ECO:0000256" key="7">
    <source>
        <dbReference type="SAM" id="Coils"/>
    </source>
</evidence>
<evidence type="ECO:0000259" key="9">
    <source>
        <dbReference type="PROSITE" id="PS50089"/>
    </source>
</evidence>
<dbReference type="AlphaFoldDB" id="A0A7M5U4D4"/>
<dbReference type="PANTHER" id="PTHR10131">
    <property type="entry name" value="TNF RECEPTOR ASSOCIATED FACTOR"/>
    <property type="match status" value="1"/>
</dbReference>
<protein>
    <recommendedName>
        <fullName evidence="13">TNF receptor-associated factor</fullName>
    </recommendedName>
</protein>
<dbReference type="GeneID" id="136813381"/>
<dbReference type="SMART" id="SM00061">
    <property type="entry name" value="MATH"/>
    <property type="match status" value="1"/>
</dbReference>
<dbReference type="Gene3D" id="3.30.40.10">
    <property type="entry name" value="Zinc/RING finger domain, C3HC4 (zinc finger)"/>
    <property type="match status" value="2"/>
</dbReference>
<feature type="compositionally biased region" description="Polar residues" evidence="8">
    <location>
        <begin position="182"/>
        <end position="197"/>
    </location>
</feature>